<protein>
    <submittedName>
        <fullName evidence="1">Uncharacterized protein</fullName>
    </submittedName>
</protein>
<name>A0ABQ7UV01_SOLTU</name>
<reference evidence="1 2" key="1">
    <citation type="journal article" date="2021" name="bioRxiv">
        <title>Chromosome-scale and haplotype-resolved genome assembly of a tetraploid potato cultivar.</title>
        <authorList>
            <person name="Sun H."/>
            <person name="Jiao W.-B."/>
            <person name="Krause K."/>
            <person name="Campoy J.A."/>
            <person name="Goel M."/>
            <person name="Folz-Donahue K."/>
            <person name="Kukat C."/>
            <person name="Huettel B."/>
            <person name="Schneeberger K."/>
        </authorList>
    </citation>
    <scope>NUCLEOTIDE SEQUENCE [LARGE SCALE GENOMIC DNA]</scope>
    <source>
        <strain evidence="1">SolTubOtavaFocal</strain>
        <tissue evidence="1">Leaves</tissue>
    </source>
</reference>
<evidence type="ECO:0000313" key="1">
    <source>
        <dbReference type="EMBL" id="KAH0755672.1"/>
    </source>
</evidence>
<keyword evidence="2" id="KW-1185">Reference proteome</keyword>
<dbReference type="Proteomes" id="UP000826656">
    <property type="component" value="Unassembled WGS sequence"/>
</dbReference>
<sequence>MKQEDMPKRFSTQELHSKRVVNLIHYKPKDESADLFTRSLSVIKCGDPKIEDQHFAIPK</sequence>
<gene>
    <name evidence="1" type="ORF">KY290_025942</name>
</gene>
<dbReference type="EMBL" id="JAIVGD010000018">
    <property type="protein sequence ID" value="KAH0755672.1"/>
    <property type="molecule type" value="Genomic_DNA"/>
</dbReference>
<comment type="caution">
    <text evidence="1">The sequence shown here is derived from an EMBL/GenBank/DDBJ whole genome shotgun (WGS) entry which is preliminary data.</text>
</comment>
<proteinExistence type="predicted"/>
<evidence type="ECO:0000313" key="2">
    <source>
        <dbReference type="Proteomes" id="UP000826656"/>
    </source>
</evidence>
<accession>A0ABQ7UV01</accession>
<organism evidence="1 2">
    <name type="scientific">Solanum tuberosum</name>
    <name type="common">Potato</name>
    <dbReference type="NCBI Taxonomy" id="4113"/>
    <lineage>
        <taxon>Eukaryota</taxon>
        <taxon>Viridiplantae</taxon>
        <taxon>Streptophyta</taxon>
        <taxon>Embryophyta</taxon>
        <taxon>Tracheophyta</taxon>
        <taxon>Spermatophyta</taxon>
        <taxon>Magnoliopsida</taxon>
        <taxon>eudicotyledons</taxon>
        <taxon>Gunneridae</taxon>
        <taxon>Pentapetalae</taxon>
        <taxon>asterids</taxon>
        <taxon>lamiids</taxon>
        <taxon>Solanales</taxon>
        <taxon>Solanaceae</taxon>
        <taxon>Solanoideae</taxon>
        <taxon>Solaneae</taxon>
        <taxon>Solanum</taxon>
    </lineage>
</organism>